<dbReference type="EMBL" id="SWJQ01000080">
    <property type="protein sequence ID" value="TRZ23229.1"/>
    <property type="molecule type" value="Genomic_DNA"/>
</dbReference>
<accession>A0A8K1GT39</accession>
<evidence type="ECO:0000313" key="2">
    <source>
        <dbReference type="Proteomes" id="UP000796761"/>
    </source>
</evidence>
<comment type="caution">
    <text evidence="1">The sequence shown here is derived from an EMBL/GenBank/DDBJ whole genome shotgun (WGS) entry which is preliminary data.</text>
</comment>
<dbReference type="Proteomes" id="UP000796761">
    <property type="component" value="Unassembled WGS sequence"/>
</dbReference>
<keyword evidence="2" id="KW-1185">Reference proteome</keyword>
<name>A0A8K1GT39_9PASS</name>
<reference evidence="1" key="1">
    <citation type="submission" date="2019-04" db="EMBL/GenBank/DDBJ databases">
        <title>Genome assembly of Zosterops borbonicus 15179.</title>
        <authorList>
            <person name="Leroy T."/>
            <person name="Anselmetti Y."/>
            <person name="Tilak M.-K."/>
            <person name="Nabholz B."/>
        </authorList>
    </citation>
    <scope>NUCLEOTIDE SEQUENCE</scope>
    <source>
        <strain evidence="1">HGM_15179</strain>
        <tissue evidence="1">Muscle</tissue>
    </source>
</reference>
<organism evidence="1 2">
    <name type="scientific">Zosterops borbonicus</name>
    <dbReference type="NCBI Taxonomy" id="364589"/>
    <lineage>
        <taxon>Eukaryota</taxon>
        <taxon>Metazoa</taxon>
        <taxon>Chordata</taxon>
        <taxon>Craniata</taxon>
        <taxon>Vertebrata</taxon>
        <taxon>Euteleostomi</taxon>
        <taxon>Archelosauria</taxon>
        <taxon>Archosauria</taxon>
        <taxon>Dinosauria</taxon>
        <taxon>Saurischia</taxon>
        <taxon>Theropoda</taxon>
        <taxon>Coelurosauria</taxon>
        <taxon>Aves</taxon>
        <taxon>Neognathae</taxon>
        <taxon>Neoaves</taxon>
        <taxon>Telluraves</taxon>
        <taxon>Australaves</taxon>
        <taxon>Passeriformes</taxon>
        <taxon>Sylvioidea</taxon>
        <taxon>Zosteropidae</taxon>
        <taxon>Zosterops</taxon>
    </lineage>
</organism>
<feature type="non-terminal residue" evidence="1">
    <location>
        <position position="80"/>
    </location>
</feature>
<protein>
    <submittedName>
        <fullName evidence="1">Uncharacterized protein</fullName>
    </submittedName>
</protein>
<sequence>HQHISFDLPPPRSLPRCCTGHWMWHPWNFMAAVFKISLLDFYETSCLENAAMVQLPSCNTVQESCHKEESEAAEWPVGAY</sequence>
<gene>
    <name evidence="1" type="ORF">HGM15179_003865</name>
</gene>
<proteinExistence type="predicted"/>
<evidence type="ECO:0000313" key="1">
    <source>
        <dbReference type="EMBL" id="TRZ23229.1"/>
    </source>
</evidence>
<feature type="non-terminal residue" evidence="1">
    <location>
        <position position="1"/>
    </location>
</feature>
<dbReference type="AlphaFoldDB" id="A0A8K1GT39"/>